<dbReference type="EMBL" id="RSCE01000012">
    <property type="protein sequence ID" value="RSH78672.1"/>
    <property type="molecule type" value="Genomic_DNA"/>
</dbReference>
<evidence type="ECO:0000313" key="1">
    <source>
        <dbReference type="EMBL" id="RSH78672.1"/>
    </source>
</evidence>
<evidence type="ECO:0008006" key="3">
    <source>
        <dbReference type="Google" id="ProtNLM"/>
    </source>
</evidence>
<protein>
    <recommendedName>
        <fullName evidence="3">Transcriptional regulator</fullName>
    </recommendedName>
</protein>
<dbReference type="PANTHER" id="PTHR35802:SF1">
    <property type="entry name" value="PROTEASE SYNTHASE AND SPORULATION PROTEIN PAI 2"/>
    <property type="match status" value="1"/>
</dbReference>
<proteinExistence type="predicted"/>
<dbReference type="RefSeq" id="XP_028473819.1">
    <property type="nucleotide sequence ID" value="XM_028618141.1"/>
</dbReference>
<dbReference type="Gene3D" id="2.30.110.10">
    <property type="entry name" value="Electron Transport, Fmn-binding Protein, Chain A"/>
    <property type="match status" value="1"/>
</dbReference>
<gene>
    <name evidence="1" type="ORF">EHS24_002401</name>
</gene>
<dbReference type="InterPro" id="IPR007396">
    <property type="entry name" value="TR_PAI2-type"/>
</dbReference>
<reference evidence="1 2" key="1">
    <citation type="submission" date="2018-11" db="EMBL/GenBank/DDBJ databases">
        <title>Genome sequence of Apiotrichum porosum DSM 27194.</title>
        <authorList>
            <person name="Aliyu H."/>
            <person name="Gorte O."/>
            <person name="Ochsenreither K."/>
        </authorList>
    </citation>
    <scope>NUCLEOTIDE SEQUENCE [LARGE SCALE GENOMIC DNA]</scope>
    <source>
        <strain evidence="1 2">DSM 27194</strain>
    </source>
</reference>
<dbReference type="GeneID" id="39586944"/>
<keyword evidence="2" id="KW-1185">Reference proteome</keyword>
<comment type="caution">
    <text evidence="1">The sequence shown here is derived from an EMBL/GenBank/DDBJ whole genome shotgun (WGS) entry which is preliminary data.</text>
</comment>
<dbReference type="PIRSF" id="PIRSF010372">
    <property type="entry name" value="PaiB"/>
    <property type="match status" value="1"/>
</dbReference>
<dbReference type="OrthoDB" id="2101473at2759"/>
<dbReference type="InterPro" id="IPR012349">
    <property type="entry name" value="Split_barrel_FMN-bd"/>
</dbReference>
<sequence length="258" mass="28749">MHIRPHFAEIDVPTLHQFIRANPLGMVTTAIQHPTFDTLQSSHIPFLIDAPENTAYDELAVDDRGHRPPGSLGVLRGHMGRNNPQTRAILDSVKASGSNELADPVLVLFTAEVHSYITPRWYTAARAESGKLAPTWQYSGVQVYGRLRVHHTGEDASNYLQRQVEDLTHLLEPRVPGKGWEISDASPRFIELIKKGIVGLELSITKIEGRIKMGQDETDGDWQGVVDGFKAEGTEKSQKMVDMMLERAKGRPGREAEQ</sequence>
<dbReference type="AlphaFoldDB" id="A0A427XIQ9"/>
<dbReference type="Proteomes" id="UP000279236">
    <property type="component" value="Unassembled WGS sequence"/>
</dbReference>
<accession>A0A427XIQ9</accession>
<name>A0A427XIQ9_9TREE</name>
<dbReference type="PANTHER" id="PTHR35802">
    <property type="entry name" value="PROTEASE SYNTHASE AND SPORULATION PROTEIN PAI 2"/>
    <property type="match status" value="1"/>
</dbReference>
<dbReference type="Pfam" id="PF04299">
    <property type="entry name" value="FMN_bind_2"/>
    <property type="match status" value="1"/>
</dbReference>
<dbReference type="SUPFAM" id="SSF50475">
    <property type="entry name" value="FMN-binding split barrel"/>
    <property type="match status" value="1"/>
</dbReference>
<organism evidence="1 2">
    <name type="scientific">Apiotrichum porosum</name>
    <dbReference type="NCBI Taxonomy" id="105984"/>
    <lineage>
        <taxon>Eukaryota</taxon>
        <taxon>Fungi</taxon>
        <taxon>Dikarya</taxon>
        <taxon>Basidiomycota</taxon>
        <taxon>Agaricomycotina</taxon>
        <taxon>Tremellomycetes</taxon>
        <taxon>Trichosporonales</taxon>
        <taxon>Trichosporonaceae</taxon>
        <taxon>Apiotrichum</taxon>
    </lineage>
</organism>
<evidence type="ECO:0000313" key="2">
    <source>
        <dbReference type="Proteomes" id="UP000279236"/>
    </source>
</evidence>